<evidence type="ECO:0000256" key="8">
    <source>
        <dbReference type="SAM" id="Phobius"/>
    </source>
</evidence>
<dbReference type="FunFam" id="1.10.510.10:FF:000021">
    <property type="entry name" value="Serine/threonine protein kinase"/>
    <property type="match status" value="1"/>
</dbReference>
<protein>
    <recommendedName>
        <fullName evidence="1">non-specific serine/threonine protein kinase</fullName>
        <ecNumber evidence="1">2.7.11.1</ecNumber>
    </recommendedName>
</protein>
<evidence type="ECO:0000256" key="7">
    <source>
        <dbReference type="SAM" id="MobiDB-lite"/>
    </source>
</evidence>
<sequence length="461" mass="48211">MWRAEDEVLRRDVAVKLLDLTGPDSDAWGARFEREARTTAALNHPNIVTVFDTGVEDTTAYLVMELLPGPTLAERLRQEGPLPVEDVRSIGIQMSAALTAAHEAGVVHRDIKPANVSYAADGTVKVLDFGITQLLDDPSGGGLTRTNTVMGTADYLAPEQATGSRVDARADLYALGCVLFALLTGESPFHAETPVATMLRHTQEPVPDVRTARPDVPADLAAVIDRLLQKSPDDRPQTAGEVGEALRGVRPLGPAAATQVLPAPTQVMGPTSPTPPAAEPTGPMPAAVPPKKRGVWTWLPWVLLAALVVAVVVYVVTNPSGDRTPSTQSTTTSAPPTTSETSTTTTTSTQPTTTTTTEPTTTTTTTTQALSPQVAADNLRTAVDQAVAAKDVDATGQKELGSKLGAIDSAIGDGSKPKAQAATDDFGTSVQQLTQDDHITAAGVAALNQPYKDLQTAVAAM</sequence>
<keyword evidence="11" id="KW-1185">Reference proteome</keyword>
<feature type="compositionally biased region" description="Pro residues" evidence="7">
    <location>
        <begin position="272"/>
        <end position="286"/>
    </location>
</feature>
<keyword evidence="3" id="KW-0808">Transferase</keyword>
<evidence type="ECO:0000313" key="10">
    <source>
        <dbReference type="EMBL" id="CCH78596.1"/>
    </source>
</evidence>
<keyword evidence="8" id="KW-1133">Transmembrane helix</keyword>
<feature type="region of interest" description="Disordered" evidence="7">
    <location>
        <begin position="263"/>
        <end position="286"/>
    </location>
</feature>
<dbReference type="SMART" id="SM00220">
    <property type="entry name" value="S_TKc"/>
    <property type="match status" value="1"/>
</dbReference>
<dbReference type="GO" id="GO:0005524">
    <property type="term" value="F:ATP binding"/>
    <property type="evidence" value="ECO:0007669"/>
    <property type="project" value="UniProtKB-KW"/>
</dbReference>
<dbReference type="Pfam" id="PF22888">
    <property type="entry name" value="FIMAH"/>
    <property type="match status" value="1"/>
</dbReference>
<gene>
    <name evidence="10" type="ORF">BN12_3060003</name>
</gene>
<keyword evidence="6" id="KW-0067">ATP-binding</keyword>
<feature type="domain" description="Protein kinase" evidence="9">
    <location>
        <begin position="1"/>
        <end position="247"/>
    </location>
</feature>
<dbReference type="InterPro" id="IPR011009">
    <property type="entry name" value="Kinase-like_dom_sf"/>
</dbReference>
<dbReference type="Gene3D" id="3.30.200.20">
    <property type="entry name" value="Phosphorylase Kinase, domain 1"/>
    <property type="match status" value="1"/>
</dbReference>
<organism evidence="10 11">
    <name type="scientific">Nostocoides japonicum T1-X7</name>
    <dbReference type="NCBI Taxonomy" id="1194083"/>
    <lineage>
        <taxon>Bacteria</taxon>
        <taxon>Bacillati</taxon>
        <taxon>Actinomycetota</taxon>
        <taxon>Actinomycetes</taxon>
        <taxon>Micrococcales</taxon>
        <taxon>Intrasporangiaceae</taxon>
        <taxon>Nostocoides</taxon>
    </lineage>
</organism>
<feature type="compositionally biased region" description="Low complexity" evidence="7">
    <location>
        <begin position="324"/>
        <end position="369"/>
    </location>
</feature>
<dbReference type="STRING" id="1194083.BN12_3060003"/>
<dbReference type="Pfam" id="PF00069">
    <property type="entry name" value="Pkinase"/>
    <property type="match status" value="1"/>
</dbReference>
<dbReference type="AlphaFoldDB" id="A0A077LY58"/>
<dbReference type="Gene3D" id="1.10.510.10">
    <property type="entry name" value="Transferase(Phosphotransferase) domain 1"/>
    <property type="match status" value="1"/>
</dbReference>
<evidence type="ECO:0000256" key="1">
    <source>
        <dbReference type="ARBA" id="ARBA00012513"/>
    </source>
</evidence>
<keyword evidence="4" id="KW-0547">Nucleotide-binding</keyword>
<evidence type="ECO:0000313" key="11">
    <source>
        <dbReference type="Proteomes" id="UP000035721"/>
    </source>
</evidence>
<dbReference type="GO" id="GO:0004674">
    <property type="term" value="F:protein serine/threonine kinase activity"/>
    <property type="evidence" value="ECO:0007669"/>
    <property type="project" value="UniProtKB-KW"/>
</dbReference>
<dbReference type="PANTHER" id="PTHR43289">
    <property type="entry name" value="MITOGEN-ACTIVATED PROTEIN KINASE KINASE KINASE 20-RELATED"/>
    <property type="match status" value="1"/>
</dbReference>
<proteinExistence type="predicted"/>
<evidence type="ECO:0000256" key="2">
    <source>
        <dbReference type="ARBA" id="ARBA00022527"/>
    </source>
</evidence>
<dbReference type="PROSITE" id="PS50011">
    <property type="entry name" value="PROTEIN_KINASE_DOM"/>
    <property type="match status" value="1"/>
</dbReference>
<evidence type="ECO:0000256" key="4">
    <source>
        <dbReference type="ARBA" id="ARBA00022741"/>
    </source>
</evidence>
<name>A0A077LY58_9MICO</name>
<dbReference type="EMBL" id="CAJB01000231">
    <property type="protein sequence ID" value="CCH78596.1"/>
    <property type="molecule type" value="Genomic_DNA"/>
</dbReference>
<keyword evidence="2" id="KW-0723">Serine/threonine-protein kinase</keyword>
<dbReference type="Proteomes" id="UP000035721">
    <property type="component" value="Unassembled WGS sequence"/>
</dbReference>
<evidence type="ECO:0000256" key="6">
    <source>
        <dbReference type="ARBA" id="ARBA00022840"/>
    </source>
</evidence>
<dbReference type="SUPFAM" id="SSF56112">
    <property type="entry name" value="Protein kinase-like (PK-like)"/>
    <property type="match status" value="1"/>
</dbReference>
<evidence type="ECO:0000256" key="5">
    <source>
        <dbReference type="ARBA" id="ARBA00022777"/>
    </source>
</evidence>
<dbReference type="CDD" id="cd14014">
    <property type="entry name" value="STKc_PknB_like"/>
    <property type="match status" value="1"/>
</dbReference>
<dbReference type="EC" id="2.7.11.1" evidence="1"/>
<evidence type="ECO:0000259" key="9">
    <source>
        <dbReference type="PROSITE" id="PS50011"/>
    </source>
</evidence>
<dbReference type="InterPro" id="IPR054470">
    <property type="entry name" value="FIMAH_dom"/>
</dbReference>
<keyword evidence="5 10" id="KW-0418">Kinase</keyword>
<feature type="region of interest" description="Disordered" evidence="7">
    <location>
        <begin position="318"/>
        <end position="371"/>
    </location>
</feature>
<keyword evidence="8" id="KW-0472">Membrane</keyword>
<reference evidence="10 11" key="1">
    <citation type="journal article" date="2013" name="ISME J.">
        <title>A metabolic model for members of the genus Tetrasphaera involved in enhanced biological phosphorus removal.</title>
        <authorList>
            <person name="Kristiansen R."/>
            <person name="Nguyen H.T.T."/>
            <person name="Saunders A.M."/>
            <person name="Nielsen J.L."/>
            <person name="Wimmer R."/>
            <person name="Le V.Q."/>
            <person name="McIlroy S.J."/>
            <person name="Petrovski S."/>
            <person name="Seviour R.J."/>
            <person name="Calteau A."/>
            <person name="Nielsen K.L."/>
            <person name="Nielsen P.H."/>
        </authorList>
    </citation>
    <scope>NUCLEOTIDE SEQUENCE [LARGE SCALE GENOMIC DNA]</scope>
    <source>
        <strain evidence="10 11">T1-X7</strain>
    </source>
</reference>
<feature type="transmembrane region" description="Helical" evidence="8">
    <location>
        <begin position="298"/>
        <end position="316"/>
    </location>
</feature>
<dbReference type="InterPro" id="IPR000719">
    <property type="entry name" value="Prot_kinase_dom"/>
</dbReference>
<dbReference type="PANTHER" id="PTHR43289:SF6">
    <property type="entry name" value="SERINE_THREONINE-PROTEIN KINASE NEKL-3"/>
    <property type="match status" value="1"/>
</dbReference>
<accession>A0A077LY58</accession>
<keyword evidence="8" id="KW-0812">Transmembrane</keyword>
<comment type="caution">
    <text evidence="10">The sequence shown here is derived from an EMBL/GenBank/DDBJ whole genome shotgun (WGS) entry which is preliminary data.</text>
</comment>
<evidence type="ECO:0000256" key="3">
    <source>
        <dbReference type="ARBA" id="ARBA00022679"/>
    </source>
</evidence>